<keyword evidence="2" id="KW-0175">Coiled coil</keyword>
<comment type="caution">
    <text evidence="4">The sequence shown here is derived from an EMBL/GenBank/DDBJ whole genome shotgun (WGS) entry which is preliminary data.</text>
</comment>
<dbReference type="GO" id="GO:0003777">
    <property type="term" value="F:microtubule motor activity"/>
    <property type="evidence" value="ECO:0007669"/>
    <property type="project" value="InterPro"/>
</dbReference>
<evidence type="ECO:0000313" key="5">
    <source>
        <dbReference type="Proteomes" id="UP000285712"/>
    </source>
</evidence>
<feature type="domain" description="Kinesin motor" evidence="3">
    <location>
        <begin position="1"/>
        <end position="307"/>
    </location>
</feature>
<keyword evidence="1" id="KW-0547">Nucleotide-binding</keyword>
<dbReference type="Gene3D" id="3.40.850.10">
    <property type="entry name" value="Kinesin motor domain"/>
    <property type="match status" value="1"/>
</dbReference>
<dbReference type="Pfam" id="PF00225">
    <property type="entry name" value="Kinesin"/>
    <property type="match status" value="2"/>
</dbReference>
<proteinExistence type="inferred from homology"/>
<dbReference type="PROSITE" id="PS50067">
    <property type="entry name" value="KINESIN_MOTOR_2"/>
    <property type="match status" value="1"/>
</dbReference>
<dbReference type="Proteomes" id="UP000285712">
    <property type="component" value="Unassembled WGS sequence"/>
</dbReference>
<evidence type="ECO:0000256" key="2">
    <source>
        <dbReference type="SAM" id="Coils"/>
    </source>
</evidence>
<dbReference type="Pfam" id="PF23735">
    <property type="entry name" value="KIF9"/>
    <property type="match status" value="1"/>
</dbReference>
<dbReference type="PANTHER" id="PTHR47968">
    <property type="entry name" value="CENTROMERE PROTEIN E"/>
    <property type="match status" value="1"/>
</dbReference>
<dbReference type="InterPro" id="IPR001752">
    <property type="entry name" value="Kinesin_motor_dom"/>
</dbReference>
<feature type="coiled-coil region" evidence="2">
    <location>
        <begin position="418"/>
        <end position="445"/>
    </location>
</feature>
<evidence type="ECO:0000256" key="1">
    <source>
        <dbReference type="PROSITE-ProRule" id="PRU00283"/>
    </source>
</evidence>
<dbReference type="InterPro" id="IPR027640">
    <property type="entry name" value="Kinesin-like_fam"/>
</dbReference>
<dbReference type="AlphaFoldDB" id="A0A3R6WTZ3"/>
<organism evidence="4 5">
    <name type="scientific">Aphanomyces astaci</name>
    <name type="common">Crayfish plague agent</name>
    <dbReference type="NCBI Taxonomy" id="112090"/>
    <lineage>
        <taxon>Eukaryota</taxon>
        <taxon>Sar</taxon>
        <taxon>Stramenopiles</taxon>
        <taxon>Oomycota</taxon>
        <taxon>Saprolegniomycetes</taxon>
        <taxon>Saprolegniales</taxon>
        <taxon>Verrucalvaceae</taxon>
        <taxon>Aphanomyces</taxon>
    </lineage>
</organism>
<gene>
    <name evidence="4" type="ORF">DYB35_003633</name>
</gene>
<dbReference type="InterPro" id="IPR027417">
    <property type="entry name" value="P-loop_NTPase"/>
</dbReference>
<sequence length="571" mass="64135">MHSNPCYNLISALEGFNSTIFAYGQTGSGKTFTITGGAERYEDRGIIPRSLSMIFGEMKKYPDRQTNAYISYLEIYNNQGYDLLNEDHQNTKDIEDLPKVSMLEDEDGNCHLRNLSMHRVASEEDALNLLFLGDTNRAVSETSMNLASSRSHCIFTVSLESRRGGGSEVILRSKLHMVDLAGYVVIKYTTPTRAHNQQYLTIYIVYCAYKCSSERAHKTGAKGKVLREATYINTSLHYLEMVIVALHEKNTKGRSHIPYRNSMMTSVLRDSLGGNCKTVMVATASAEKEQTDESLSTCRFAQRVARVRNDAHLNEEVDPVILIRQLKAQIVALQEELMVLKGDVKEGDDLKEYEKDKLRQKVVEYANNPDADAHLNMGEISYTKMRLCFGFLKAMITGDSATAIRENKALLKKKYDTAKALAATVNEARNSIKELTAKMEKLRTDKAVASVITTNSTTIESGVVSDDEMAIVAAIDAHKRAYKVGFNQLNDLKKEIQHVQKMLEMGRLKLQKDFDGWYQAQGRGHLVTETLVNKQDVADEIPKTGDAAVDKDVTGFYEALDILKRRNSRKL</sequence>
<dbReference type="GO" id="GO:0008017">
    <property type="term" value="F:microtubule binding"/>
    <property type="evidence" value="ECO:0007669"/>
    <property type="project" value="InterPro"/>
</dbReference>
<accession>A0A3R6WTZ3</accession>
<dbReference type="PANTHER" id="PTHR47968:SF67">
    <property type="entry name" value="KINESIN MOTOR DOMAIN-CONTAINING PROTEIN"/>
    <property type="match status" value="1"/>
</dbReference>
<name>A0A3R6WTZ3_APHAT</name>
<dbReference type="SMART" id="SM00129">
    <property type="entry name" value="KISc"/>
    <property type="match status" value="1"/>
</dbReference>
<dbReference type="InterPro" id="IPR036961">
    <property type="entry name" value="Kinesin_motor_dom_sf"/>
</dbReference>
<dbReference type="GO" id="GO:0005524">
    <property type="term" value="F:ATP binding"/>
    <property type="evidence" value="ECO:0007669"/>
    <property type="project" value="UniProtKB-UniRule"/>
</dbReference>
<evidence type="ECO:0000313" key="4">
    <source>
        <dbReference type="EMBL" id="RHY90271.1"/>
    </source>
</evidence>
<dbReference type="EMBL" id="QUTG01003798">
    <property type="protein sequence ID" value="RHY90271.1"/>
    <property type="molecule type" value="Genomic_DNA"/>
</dbReference>
<dbReference type="VEuPathDB" id="FungiDB:H257_14115"/>
<comment type="similarity">
    <text evidence="1">Belongs to the TRAFAC class myosin-kinesin ATPase superfamily. Kinesin family.</text>
</comment>
<dbReference type="PRINTS" id="PR00380">
    <property type="entry name" value="KINESINHEAVY"/>
</dbReference>
<reference evidence="4 5" key="1">
    <citation type="submission" date="2018-08" db="EMBL/GenBank/DDBJ databases">
        <title>Aphanomyces genome sequencing and annotation.</title>
        <authorList>
            <person name="Minardi D."/>
            <person name="Oidtmann B."/>
            <person name="Van Der Giezen M."/>
            <person name="Studholme D.J."/>
        </authorList>
    </citation>
    <scope>NUCLEOTIDE SEQUENCE [LARGE SCALE GENOMIC DNA]</scope>
    <source>
        <strain evidence="4 5">Sv</strain>
    </source>
</reference>
<dbReference type="GO" id="GO:0007018">
    <property type="term" value="P:microtubule-based movement"/>
    <property type="evidence" value="ECO:0007669"/>
    <property type="project" value="InterPro"/>
</dbReference>
<keyword evidence="1" id="KW-0067">ATP-binding</keyword>
<keyword evidence="1" id="KW-0505">Motor protein</keyword>
<protein>
    <recommendedName>
        <fullName evidence="3">Kinesin motor domain-containing protein</fullName>
    </recommendedName>
</protein>
<evidence type="ECO:0000259" key="3">
    <source>
        <dbReference type="PROSITE" id="PS50067"/>
    </source>
</evidence>
<feature type="binding site" evidence="1">
    <location>
        <begin position="24"/>
        <end position="31"/>
    </location>
    <ligand>
        <name>ATP</name>
        <dbReference type="ChEBI" id="CHEBI:30616"/>
    </ligand>
</feature>
<dbReference type="InterPro" id="IPR056524">
    <property type="entry name" value="KIF6/9_C"/>
</dbReference>
<dbReference type="SUPFAM" id="SSF52540">
    <property type="entry name" value="P-loop containing nucleoside triphosphate hydrolases"/>
    <property type="match status" value="1"/>
</dbReference>